<organism evidence="2 3">
    <name type="scientific">Micromonospora qiuiae</name>
    <dbReference type="NCBI Taxonomy" id="502268"/>
    <lineage>
        <taxon>Bacteria</taxon>
        <taxon>Bacillati</taxon>
        <taxon>Actinomycetota</taxon>
        <taxon>Actinomycetes</taxon>
        <taxon>Micromonosporales</taxon>
        <taxon>Micromonosporaceae</taxon>
        <taxon>Micromonospora</taxon>
    </lineage>
</organism>
<proteinExistence type="predicted"/>
<evidence type="ECO:0000256" key="1">
    <source>
        <dbReference type="SAM" id="MobiDB-lite"/>
    </source>
</evidence>
<name>A0ABQ4JDG9_9ACTN</name>
<evidence type="ECO:0000313" key="3">
    <source>
        <dbReference type="Proteomes" id="UP000653076"/>
    </source>
</evidence>
<protein>
    <recommendedName>
        <fullName evidence="4">Integrase</fullName>
    </recommendedName>
</protein>
<dbReference type="Gene3D" id="1.10.443.10">
    <property type="entry name" value="Intergrase catalytic core"/>
    <property type="match status" value="1"/>
</dbReference>
<dbReference type="RefSeq" id="WP_204035675.1">
    <property type="nucleotide sequence ID" value="NZ_BOPC01000043.1"/>
</dbReference>
<feature type="compositionally biased region" description="Acidic residues" evidence="1">
    <location>
        <begin position="58"/>
        <end position="69"/>
    </location>
</feature>
<reference evidence="2 3" key="1">
    <citation type="submission" date="2021-01" db="EMBL/GenBank/DDBJ databases">
        <title>Whole genome shotgun sequence of Verrucosispora qiuiae NBRC 106684.</title>
        <authorList>
            <person name="Komaki H."/>
            <person name="Tamura T."/>
        </authorList>
    </citation>
    <scope>NUCLEOTIDE SEQUENCE [LARGE SCALE GENOMIC DNA]</scope>
    <source>
        <strain evidence="2 3">NBRC 106684</strain>
    </source>
</reference>
<sequence length="69" mass="7822">MSRDTLCARDARRQGRGPKELLGHARLHVTADIYAHVRPRLHRNAIEAMNRALHPDDTDPDDDTPPTDD</sequence>
<comment type="caution">
    <text evidence="2">The sequence shown here is derived from an EMBL/GenBank/DDBJ whole genome shotgun (WGS) entry which is preliminary data.</text>
</comment>
<dbReference type="Proteomes" id="UP000653076">
    <property type="component" value="Unassembled WGS sequence"/>
</dbReference>
<gene>
    <name evidence="2" type="ORF">Vqi01_33040</name>
</gene>
<accession>A0ABQ4JDG9</accession>
<keyword evidence="3" id="KW-1185">Reference proteome</keyword>
<dbReference type="EMBL" id="BOPC01000043">
    <property type="protein sequence ID" value="GIJ28142.1"/>
    <property type="molecule type" value="Genomic_DNA"/>
</dbReference>
<dbReference type="InterPro" id="IPR013762">
    <property type="entry name" value="Integrase-like_cat_sf"/>
</dbReference>
<evidence type="ECO:0000313" key="2">
    <source>
        <dbReference type="EMBL" id="GIJ28142.1"/>
    </source>
</evidence>
<feature type="region of interest" description="Disordered" evidence="1">
    <location>
        <begin position="46"/>
        <end position="69"/>
    </location>
</feature>
<evidence type="ECO:0008006" key="4">
    <source>
        <dbReference type="Google" id="ProtNLM"/>
    </source>
</evidence>